<feature type="transmembrane region" description="Helical" evidence="7">
    <location>
        <begin position="471"/>
        <end position="490"/>
    </location>
</feature>
<feature type="transmembrane region" description="Helical" evidence="7">
    <location>
        <begin position="440"/>
        <end position="459"/>
    </location>
</feature>
<feature type="transmembrane region" description="Helical" evidence="7">
    <location>
        <begin position="106"/>
        <end position="127"/>
    </location>
</feature>
<evidence type="ECO:0000256" key="5">
    <source>
        <dbReference type="ARBA" id="ARBA00023136"/>
    </source>
</evidence>
<comment type="similarity">
    <text evidence="6">Belongs to the glycoside-pentoside-hexuronide (GPH) cation symporter transporter (TC 2.A.2) family.</text>
</comment>
<dbReference type="Pfam" id="PF07690">
    <property type="entry name" value="MFS_1"/>
    <property type="match status" value="1"/>
</dbReference>
<dbReference type="InterPro" id="IPR036259">
    <property type="entry name" value="MFS_trans_sf"/>
</dbReference>
<dbReference type="GO" id="GO:0016020">
    <property type="term" value="C:membrane"/>
    <property type="evidence" value="ECO:0007669"/>
    <property type="project" value="UniProtKB-SubCell"/>
</dbReference>
<dbReference type="Proteomes" id="UP001321473">
    <property type="component" value="Unassembled WGS sequence"/>
</dbReference>
<feature type="transmembrane region" description="Helical" evidence="7">
    <location>
        <begin position="570"/>
        <end position="593"/>
    </location>
</feature>
<comment type="caution">
    <text evidence="8">The sequence shown here is derived from an EMBL/GenBank/DDBJ whole genome shotgun (WGS) entry which is preliminary data.</text>
</comment>
<feature type="transmembrane region" description="Helical" evidence="7">
    <location>
        <begin position="139"/>
        <end position="158"/>
    </location>
</feature>
<protein>
    <recommendedName>
        <fullName evidence="10">Membrane-associated transporter protein</fullName>
    </recommendedName>
</protein>
<feature type="transmembrane region" description="Helical" evidence="7">
    <location>
        <begin position="200"/>
        <end position="220"/>
    </location>
</feature>
<dbReference type="PANTHER" id="PTHR19432">
    <property type="entry name" value="SUGAR TRANSPORTER"/>
    <property type="match status" value="1"/>
</dbReference>
<keyword evidence="3 7" id="KW-0812">Transmembrane</keyword>
<gene>
    <name evidence="8" type="ORF">V5799_015256</name>
</gene>
<proteinExistence type="inferred from homology"/>
<evidence type="ECO:0000256" key="2">
    <source>
        <dbReference type="ARBA" id="ARBA00022448"/>
    </source>
</evidence>
<feature type="transmembrane region" description="Helical" evidence="7">
    <location>
        <begin position="542"/>
        <end position="564"/>
    </location>
</feature>
<evidence type="ECO:0000256" key="1">
    <source>
        <dbReference type="ARBA" id="ARBA00004141"/>
    </source>
</evidence>
<evidence type="ECO:0000313" key="8">
    <source>
        <dbReference type="EMBL" id="KAK8768280.1"/>
    </source>
</evidence>
<feature type="transmembrane region" description="Helical" evidence="7">
    <location>
        <begin position="496"/>
        <end position="521"/>
    </location>
</feature>
<keyword evidence="5 7" id="KW-0472">Membrane</keyword>
<keyword evidence="4 7" id="KW-1133">Transmembrane helix</keyword>
<name>A0AAQ4E0P0_AMBAM</name>
<dbReference type="SUPFAM" id="SSF103473">
    <property type="entry name" value="MFS general substrate transporter"/>
    <property type="match status" value="2"/>
</dbReference>
<evidence type="ECO:0000256" key="4">
    <source>
        <dbReference type="ARBA" id="ARBA00022989"/>
    </source>
</evidence>
<evidence type="ECO:0008006" key="10">
    <source>
        <dbReference type="Google" id="ProtNLM"/>
    </source>
</evidence>
<keyword evidence="9" id="KW-1185">Reference proteome</keyword>
<evidence type="ECO:0000256" key="7">
    <source>
        <dbReference type="SAM" id="Phobius"/>
    </source>
</evidence>
<dbReference type="PANTHER" id="PTHR19432:SF37">
    <property type="entry name" value="SOLUTE CARRIER FAMILY 45 MEMBER 3"/>
    <property type="match status" value="1"/>
</dbReference>
<organism evidence="8 9">
    <name type="scientific">Amblyomma americanum</name>
    <name type="common">Lone star tick</name>
    <dbReference type="NCBI Taxonomy" id="6943"/>
    <lineage>
        <taxon>Eukaryota</taxon>
        <taxon>Metazoa</taxon>
        <taxon>Ecdysozoa</taxon>
        <taxon>Arthropoda</taxon>
        <taxon>Chelicerata</taxon>
        <taxon>Arachnida</taxon>
        <taxon>Acari</taxon>
        <taxon>Parasitiformes</taxon>
        <taxon>Ixodida</taxon>
        <taxon>Ixodoidea</taxon>
        <taxon>Ixodidae</taxon>
        <taxon>Amblyomminae</taxon>
        <taxon>Amblyomma</taxon>
    </lineage>
</organism>
<evidence type="ECO:0000313" key="9">
    <source>
        <dbReference type="Proteomes" id="UP001321473"/>
    </source>
</evidence>
<evidence type="ECO:0000256" key="3">
    <source>
        <dbReference type="ARBA" id="ARBA00022692"/>
    </source>
</evidence>
<dbReference type="GO" id="GO:0008506">
    <property type="term" value="F:sucrose:proton symporter activity"/>
    <property type="evidence" value="ECO:0007669"/>
    <property type="project" value="TreeGrafter"/>
</dbReference>
<feature type="transmembrane region" description="Helical" evidence="7">
    <location>
        <begin position="391"/>
        <end position="409"/>
    </location>
</feature>
<accession>A0AAQ4E0P0</accession>
<dbReference type="AlphaFoldDB" id="A0AAQ4E0P0"/>
<dbReference type="EMBL" id="JARKHS020024246">
    <property type="protein sequence ID" value="KAK8768280.1"/>
    <property type="molecule type" value="Genomic_DNA"/>
</dbReference>
<evidence type="ECO:0000256" key="6">
    <source>
        <dbReference type="ARBA" id="ARBA00038193"/>
    </source>
</evidence>
<feature type="transmembrane region" description="Helical" evidence="7">
    <location>
        <begin position="69"/>
        <end position="91"/>
    </location>
</feature>
<keyword evidence="2" id="KW-0813">Transport</keyword>
<reference evidence="8 9" key="1">
    <citation type="journal article" date="2023" name="Arcadia Sci">
        <title>De novo assembly of a long-read Amblyomma americanum tick genome.</title>
        <authorList>
            <person name="Chou S."/>
            <person name="Poskanzer K.E."/>
            <person name="Rollins M."/>
            <person name="Thuy-Boun P.S."/>
        </authorList>
    </citation>
    <scope>NUCLEOTIDE SEQUENCE [LARGE SCALE GENOMIC DNA]</scope>
    <source>
        <strain evidence="8">F_SG_1</strain>
        <tissue evidence="8">Salivary glands</tissue>
    </source>
</reference>
<dbReference type="InterPro" id="IPR011701">
    <property type="entry name" value="MFS"/>
</dbReference>
<sequence>MADPGYDLDSNRDSDFDRPSRNCCLTLFDFCRMTPESAPEDTQSICADGSASSEPTAAMSSRSWRQLPWTVGINLVAFGAHLCACGCFVYLPPMLRKAGFSEKSRGVILGMGPFLCILGVPVVGAWSDRCRSRLGRRRPFLLGLGALLALALGAIAYGDVIFGPAAHGPVLAVATVVLDFATQALLNPSQSLLYDLVADVDFGFSVYSFTLSLGGLFGYLLSALDWTGTALGYAGQERAVFLLMLLALGTCMTVTLVLAKEKPLPPPKSNGSVANGDPVRSPPPCALVVLDKGLAGVGTGGIPAVVCNGNGPVACDPGTPSHNHGPPLGGSVFVSWHQNNTKTKASPAKVLRTLSSALLVIVCDAFCRVFVVLPARATSCLARVPSSLRRLFLFQLLAWMALMAHYVYFTDFTGEVVYHGRPEESASNDDRSRYDRGVRAGSWGLLVNCIASSVYSLCVQWRVTSRFGQRFGLLLGMGTFAIAMPGLLIFTDVASMLSLSAMTGIAAAALDSIPYALACLYCENSQEYFKGSRYIPGVGQCLALLATAEYLSQVLLTLFMGYIFSTTHTVASYVVVAVVCALASFYAATFVVCPSPKDAS</sequence>
<feature type="transmembrane region" description="Helical" evidence="7">
    <location>
        <begin position="240"/>
        <end position="259"/>
    </location>
</feature>
<comment type="subcellular location">
    <subcellularLocation>
        <location evidence="1">Membrane</location>
        <topology evidence="1">Multi-pass membrane protein</topology>
    </subcellularLocation>
</comment>
<dbReference type="Gene3D" id="1.20.1250.20">
    <property type="entry name" value="MFS general substrate transporter like domains"/>
    <property type="match status" value="1"/>
</dbReference>